<evidence type="ECO:0000313" key="2">
    <source>
        <dbReference type="EMBL" id="KAC1992105.1"/>
    </source>
</evidence>
<proteinExistence type="inferred from homology"/>
<name>A0A5N6L659_9ROSI</name>
<gene>
    <name evidence="2" type="ORF">FH972_027162</name>
</gene>
<sequence length="133" mass="15063">MAKHLQELQESDVIFPDHVSNVDSCCREKDRDRTNTRAAASDKYCEKKEKRMASSVPVNIPDRSRIFRRTDSDDHLDEESDDGEVVPPHVIIGRRIAGKMAFSVCTGNGRTLKGRDLSQVRNSILRMTGFLET</sequence>
<dbReference type="PANTHER" id="PTHR33083:SF123">
    <property type="entry name" value="EXPRESSED PROTEIN"/>
    <property type="match status" value="1"/>
</dbReference>
<keyword evidence="3" id="KW-1185">Reference proteome</keyword>
<evidence type="ECO:0008006" key="4">
    <source>
        <dbReference type="Google" id="ProtNLM"/>
    </source>
</evidence>
<evidence type="ECO:0000256" key="1">
    <source>
        <dbReference type="ARBA" id="ARBA00034773"/>
    </source>
</evidence>
<dbReference type="EMBL" id="VIBQ01000615">
    <property type="protein sequence ID" value="KAC1992105.1"/>
    <property type="molecule type" value="Genomic_DNA"/>
</dbReference>
<dbReference type="GO" id="GO:0010150">
    <property type="term" value="P:leaf senescence"/>
    <property type="evidence" value="ECO:0007669"/>
    <property type="project" value="UniProtKB-ARBA"/>
</dbReference>
<dbReference type="InterPro" id="IPR007608">
    <property type="entry name" value="Senescence_reg_S40"/>
</dbReference>
<comment type="similarity">
    <text evidence="1">Belongs to the senescence regulator S40 family.</text>
</comment>
<dbReference type="AlphaFoldDB" id="A0A5N6L659"/>
<dbReference type="Pfam" id="PF04520">
    <property type="entry name" value="Senescence_reg"/>
    <property type="match status" value="1"/>
</dbReference>
<dbReference type="Proteomes" id="UP000327013">
    <property type="component" value="Unassembled WGS sequence"/>
</dbReference>
<protein>
    <recommendedName>
        <fullName evidence="4">Senescence regulator</fullName>
    </recommendedName>
</protein>
<reference evidence="2 3" key="1">
    <citation type="submission" date="2019-06" db="EMBL/GenBank/DDBJ databases">
        <title>A chromosomal-level reference genome of Carpinus fangiana (Coryloideae, Betulaceae).</title>
        <authorList>
            <person name="Yang X."/>
            <person name="Wang Z."/>
            <person name="Zhang L."/>
            <person name="Hao G."/>
            <person name="Liu J."/>
            <person name="Yang Y."/>
        </authorList>
    </citation>
    <scope>NUCLEOTIDE SEQUENCE [LARGE SCALE GENOMIC DNA]</scope>
    <source>
        <strain evidence="2">Cfa_2016G</strain>
        <tissue evidence="2">Leaf</tissue>
    </source>
</reference>
<dbReference type="PANTHER" id="PTHR33083">
    <property type="entry name" value="EXPRESSED PROTEIN"/>
    <property type="match status" value="1"/>
</dbReference>
<dbReference type="OrthoDB" id="672058at2759"/>
<evidence type="ECO:0000313" key="3">
    <source>
        <dbReference type="Proteomes" id="UP000327013"/>
    </source>
</evidence>
<organism evidence="2 3">
    <name type="scientific">Carpinus fangiana</name>
    <dbReference type="NCBI Taxonomy" id="176857"/>
    <lineage>
        <taxon>Eukaryota</taxon>
        <taxon>Viridiplantae</taxon>
        <taxon>Streptophyta</taxon>
        <taxon>Embryophyta</taxon>
        <taxon>Tracheophyta</taxon>
        <taxon>Spermatophyta</taxon>
        <taxon>Magnoliopsida</taxon>
        <taxon>eudicotyledons</taxon>
        <taxon>Gunneridae</taxon>
        <taxon>Pentapetalae</taxon>
        <taxon>rosids</taxon>
        <taxon>fabids</taxon>
        <taxon>Fagales</taxon>
        <taxon>Betulaceae</taxon>
        <taxon>Carpinus</taxon>
    </lineage>
</organism>
<accession>A0A5N6L659</accession>
<comment type="caution">
    <text evidence="2">The sequence shown here is derived from an EMBL/GenBank/DDBJ whole genome shotgun (WGS) entry which is preliminary data.</text>
</comment>